<feature type="transmembrane region" description="Helical" evidence="6">
    <location>
        <begin position="220"/>
        <end position="244"/>
    </location>
</feature>
<dbReference type="EMBL" id="JACBAF010001813">
    <property type="protein sequence ID" value="KAF7172978.1"/>
    <property type="molecule type" value="Genomic_DNA"/>
</dbReference>
<organism evidence="9 11">
    <name type="scientific">Aspergillus hiratsukae</name>
    <dbReference type="NCBI Taxonomy" id="1194566"/>
    <lineage>
        <taxon>Eukaryota</taxon>
        <taxon>Fungi</taxon>
        <taxon>Dikarya</taxon>
        <taxon>Ascomycota</taxon>
        <taxon>Pezizomycotina</taxon>
        <taxon>Eurotiomycetes</taxon>
        <taxon>Eurotiomycetidae</taxon>
        <taxon>Eurotiales</taxon>
        <taxon>Aspergillaceae</taxon>
        <taxon>Aspergillus</taxon>
        <taxon>Aspergillus subgen. Fumigati</taxon>
    </lineage>
</organism>
<gene>
    <name evidence="8" type="ORF">CNMCM5793_007333</name>
    <name evidence="9" type="ORF">CNMCM6106_007106</name>
</gene>
<dbReference type="GO" id="GO:0005886">
    <property type="term" value="C:plasma membrane"/>
    <property type="evidence" value="ECO:0007669"/>
    <property type="project" value="TreeGrafter"/>
</dbReference>
<keyword evidence="2 6" id="KW-0812">Transmembrane</keyword>
<evidence type="ECO:0000256" key="6">
    <source>
        <dbReference type="SAM" id="Phobius"/>
    </source>
</evidence>
<feature type="region of interest" description="Disordered" evidence="5">
    <location>
        <begin position="131"/>
        <end position="153"/>
    </location>
</feature>
<dbReference type="GO" id="GO:0005385">
    <property type="term" value="F:zinc ion transmembrane transporter activity"/>
    <property type="evidence" value="ECO:0007669"/>
    <property type="project" value="TreeGrafter"/>
</dbReference>
<evidence type="ECO:0008006" key="12">
    <source>
        <dbReference type="Google" id="ProtNLM"/>
    </source>
</evidence>
<dbReference type="Proteomes" id="UP000630445">
    <property type="component" value="Unassembled WGS sequence"/>
</dbReference>
<sequence length="497" mass="51856">MAKSLILLSLLGLVHAQTYTGCHTHGSVEYCFGPDGKETPFPTPTPTPATTTVPVTTAASATTSADASAVTGCHSHGSDVFCIDADGQEVQVILASTPTGEMPAQYTDCHSHGAETFCVDPEGNDVQIVEEGSSTEGSSSSTSSEESGSSKEGMNCHFHAGVEHCVGAGESESSSTKSCGIRSRDYDVPLRIGTLFVVLVTSSIGVFLPMLLVKLPFAKVNAVVSTVIKQFGTGVILSTAFVHLYTHANLMFTNECLGELEYEATTSAVVMAGIFLSFLFEYIGHRIILARGKKAPSPCPEQTSQASTATGKEPPSQPTLAALGHNHGPPLDPTNPNTKLSVLVMEAGVIFHSILIGLTLVVAGDSFYKTLLVVIIFHQFFEGLALGARIALLPGRLLSYKGVMAGAFAVITPLGMAIGLGVLHSFNGNEKSTLVALGTLDALSAGILVWVGLVDMWARDWVMEGGEMMNASGGSVAIGGFSLIAGMVLMGLLGKWA</sequence>
<keyword evidence="10" id="KW-1185">Reference proteome</keyword>
<evidence type="ECO:0000313" key="10">
    <source>
        <dbReference type="Proteomes" id="UP000630445"/>
    </source>
</evidence>
<evidence type="ECO:0000256" key="7">
    <source>
        <dbReference type="SAM" id="SignalP"/>
    </source>
</evidence>
<feature type="transmembrane region" description="Helical" evidence="6">
    <location>
        <begin position="474"/>
        <end position="494"/>
    </location>
</feature>
<evidence type="ECO:0000256" key="4">
    <source>
        <dbReference type="ARBA" id="ARBA00023136"/>
    </source>
</evidence>
<feature type="transmembrane region" description="Helical" evidence="6">
    <location>
        <begin position="370"/>
        <end position="392"/>
    </location>
</feature>
<feature type="transmembrane region" description="Helical" evidence="6">
    <location>
        <begin position="340"/>
        <end position="364"/>
    </location>
</feature>
<proteinExistence type="predicted"/>
<dbReference type="InterPro" id="IPR003689">
    <property type="entry name" value="ZIP"/>
</dbReference>
<keyword evidence="7" id="KW-0732">Signal</keyword>
<dbReference type="AlphaFoldDB" id="A0A8H6UZH3"/>
<dbReference type="Proteomes" id="UP000662466">
    <property type="component" value="Unassembled WGS sequence"/>
</dbReference>
<feature type="transmembrane region" description="Helical" evidence="6">
    <location>
        <begin position="432"/>
        <end position="453"/>
    </location>
</feature>
<comment type="subcellular location">
    <subcellularLocation>
        <location evidence="1">Membrane</location>
        <topology evidence="1">Multi-pass membrane protein</topology>
    </subcellularLocation>
</comment>
<accession>A0A8H6UZH3</accession>
<feature type="transmembrane region" description="Helical" evidence="6">
    <location>
        <begin position="404"/>
        <end position="426"/>
    </location>
</feature>
<dbReference type="EMBL" id="JACBAD010001596">
    <property type="protein sequence ID" value="KAF7139682.1"/>
    <property type="molecule type" value="Genomic_DNA"/>
</dbReference>
<protein>
    <recommendedName>
        <fullName evidence="12">ZIP Zinc transporter</fullName>
    </recommendedName>
</protein>
<evidence type="ECO:0000313" key="11">
    <source>
        <dbReference type="Proteomes" id="UP000662466"/>
    </source>
</evidence>
<dbReference type="PANTHER" id="PTHR11040">
    <property type="entry name" value="ZINC/IRON TRANSPORTER"/>
    <property type="match status" value="1"/>
</dbReference>
<dbReference type="PANTHER" id="PTHR11040:SF44">
    <property type="entry name" value="PROTEIN ZNTC-RELATED"/>
    <property type="match status" value="1"/>
</dbReference>
<evidence type="ECO:0000313" key="9">
    <source>
        <dbReference type="EMBL" id="KAF7172978.1"/>
    </source>
</evidence>
<name>A0A8H6UZH3_9EURO</name>
<comment type="caution">
    <text evidence="9">The sequence shown here is derived from an EMBL/GenBank/DDBJ whole genome shotgun (WGS) entry which is preliminary data.</text>
</comment>
<evidence type="ECO:0000256" key="5">
    <source>
        <dbReference type="SAM" id="MobiDB-lite"/>
    </source>
</evidence>
<feature type="compositionally biased region" description="Polar residues" evidence="5">
    <location>
        <begin position="300"/>
        <end position="310"/>
    </location>
</feature>
<feature type="transmembrane region" description="Helical" evidence="6">
    <location>
        <begin position="192"/>
        <end position="213"/>
    </location>
</feature>
<keyword evidence="3 6" id="KW-1133">Transmembrane helix</keyword>
<evidence type="ECO:0000256" key="3">
    <source>
        <dbReference type="ARBA" id="ARBA00022989"/>
    </source>
</evidence>
<feature type="signal peptide" evidence="7">
    <location>
        <begin position="1"/>
        <end position="16"/>
    </location>
</feature>
<feature type="region of interest" description="Disordered" evidence="5">
    <location>
        <begin position="294"/>
        <end position="329"/>
    </location>
</feature>
<feature type="transmembrane region" description="Helical" evidence="6">
    <location>
        <begin position="264"/>
        <end position="284"/>
    </location>
</feature>
<feature type="compositionally biased region" description="Low complexity" evidence="5">
    <location>
        <begin position="131"/>
        <end position="147"/>
    </location>
</feature>
<reference evidence="9" key="1">
    <citation type="submission" date="2020-06" db="EMBL/GenBank/DDBJ databases">
        <title>Draft genome sequences of strains closely related to Aspergillus parafelis and Aspergillus hiratsukae.</title>
        <authorList>
            <person name="Dos Santos R.A.C."/>
            <person name="Rivero-Menendez O."/>
            <person name="Steenwyk J.L."/>
            <person name="Mead M.E."/>
            <person name="Goldman G.H."/>
            <person name="Alastruey-Izquierdo A."/>
            <person name="Rokas A."/>
        </authorList>
    </citation>
    <scope>NUCLEOTIDE SEQUENCE</scope>
    <source>
        <strain evidence="8">CNM-CM5793</strain>
        <strain evidence="9">CNM-CM6106</strain>
    </source>
</reference>
<dbReference type="OrthoDB" id="448280at2759"/>
<feature type="chain" id="PRO_5036266890" description="ZIP Zinc transporter" evidence="7">
    <location>
        <begin position="17"/>
        <end position="497"/>
    </location>
</feature>
<evidence type="ECO:0000256" key="2">
    <source>
        <dbReference type="ARBA" id="ARBA00022692"/>
    </source>
</evidence>
<keyword evidence="4 6" id="KW-0472">Membrane</keyword>
<evidence type="ECO:0000313" key="8">
    <source>
        <dbReference type="EMBL" id="KAF7139682.1"/>
    </source>
</evidence>
<dbReference type="Pfam" id="PF02535">
    <property type="entry name" value="Zip"/>
    <property type="match status" value="1"/>
</dbReference>
<evidence type="ECO:0000256" key="1">
    <source>
        <dbReference type="ARBA" id="ARBA00004141"/>
    </source>
</evidence>